<proteinExistence type="inferred from homology"/>
<dbReference type="FunFam" id="3.40.30.10:FF:000010">
    <property type="entry name" value="Glutathione peroxidase"/>
    <property type="match status" value="1"/>
</dbReference>
<dbReference type="PANTHER" id="PTHR11592:SF40">
    <property type="entry name" value="THIOREDOXIN_GLUTATHIONE PEROXIDASE BTUE"/>
    <property type="match status" value="1"/>
</dbReference>
<dbReference type="GO" id="GO:0034599">
    <property type="term" value="P:cellular response to oxidative stress"/>
    <property type="evidence" value="ECO:0007669"/>
    <property type="project" value="TreeGrafter"/>
</dbReference>
<dbReference type="GO" id="GO:0004601">
    <property type="term" value="F:peroxidase activity"/>
    <property type="evidence" value="ECO:0007669"/>
    <property type="project" value="UniProtKB-KW"/>
</dbReference>
<comment type="similarity">
    <text evidence="1 5">Belongs to the glutathione peroxidase family.</text>
</comment>
<sequence length="180" mass="19484">MADLNTIPLTTIKGEPTSLGDYAGKVLLVVNVASKCGLTPQYDALEKLHERYSAQGFSVLGFPANDFGAQEPGTEEEIESFCSTSYGVTFPMFSKIEVTGSNRHPLYDELIAQQPEAIVPEGSGFKERLAGYGIKPASDSDVFWNFEKFLVNRDGAVVGRFAPDTAPDDKLIVAAIEAEI</sequence>
<dbReference type="RefSeq" id="WP_121155934.1">
    <property type="nucleotide sequence ID" value="NZ_CP032829.1"/>
</dbReference>
<evidence type="ECO:0000256" key="2">
    <source>
        <dbReference type="ARBA" id="ARBA00022559"/>
    </source>
</evidence>
<dbReference type="InterPro" id="IPR000889">
    <property type="entry name" value="Glutathione_peroxidase"/>
</dbReference>
<dbReference type="EMBL" id="CP032829">
    <property type="protein sequence ID" value="AYJ87994.1"/>
    <property type="molecule type" value="Genomic_DNA"/>
</dbReference>
<dbReference type="Pfam" id="PF00255">
    <property type="entry name" value="GSHPx"/>
    <property type="match status" value="1"/>
</dbReference>
<evidence type="ECO:0000313" key="7">
    <source>
        <dbReference type="Proteomes" id="UP000276254"/>
    </source>
</evidence>
<protein>
    <recommendedName>
        <fullName evidence="5">Glutathione peroxidase</fullName>
    </recommendedName>
</protein>
<dbReference type="PRINTS" id="PR01011">
    <property type="entry name" value="GLUTPROXDASE"/>
</dbReference>
<accession>A0A494TKD6</accession>
<dbReference type="AlphaFoldDB" id="A0A494TKD6"/>
<dbReference type="PROSITE" id="PS51355">
    <property type="entry name" value="GLUTATHIONE_PEROXID_3"/>
    <property type="match status" value="1"/>
</dbReference>
<evidence type="ECO:0000256" key="4">
    <source>
        <dbReference type="PIRSR" id="PIRSR000303-1"/>
    </source>
</evidence>
<dbReference type="SUPFAM" id="SSF52833">
    <property type="entry name" value="Thioredoxin-like"/>
    <property type="match status" value="1"/>
</dbReference>
<dbReference type="Gene3D" id="3.40.30.10">
    <property type="entry name" value="Glutaredoxin"/>
    <property type="match status" value="1"/>
</dbReference>
<dbReference type="PIRSF" id="PIRSF000303">
    <property type="entry name" value="Glutathion_perox"/>
    <property type="match status" value="1"/>
</dbReference>
<dbReference type="InterPro" id="IPR029759">
    <property type="entry name" value="GPX_AS"/>
</dbReference>
<keyword evidence="2 5" id="KW-0575">Peroxidase</keyword>
<dbReference type="CDD" id="cd00340">
    <property type="entry name" value="GSH_Peroxidase"/>
    <property type="match status" value="1"/>
</dbReference>
<gene>
    <name evidence="6" type="ORF">D3Y57_13675</name>
</gene>
<dbReference type="InterPro" id="IPR036249">
    <property type="entry name" value="Thioredoxin-like_sf"/>
</dbReference>
<feature type="active site" evidence="4">
    <location>
        <position position="36"/>
    </location>
</feature>
<evidence type="ECO:0000256" key="3">
    <source>
        <dbReference type="ARBA" id="ARBA00023002"/>
    </source>
</evidence>
<reference evidence="6 7" key="1">
    <citation type="submission" date="2018-09" db="EMBL/GenBank/DDBJ databases">
        <title>Sphingomonas peninsula sp. nov., isolated from fildes peninsula, Antarctic soil.</title>
        <authorList>
            <person name="Yingchao G."/>
        </authorList>
    </citation>
    <scope>NUCLEOTIDE SEQUENCE [LARGE SCALE GENOMIC DNA]</scope>
    <source>
        <strain evidence="6 7">YZ-8</strain>
    </source>
</reference>
<dbReference type="PANTHER" id="PTHR11592">
    <property type="entry name" value="GLUTATHIONE PEROXIDASE"/>
    <property type="match status" value="1"/>
</dbReference>
<dbReference type="KEGG" id="spha:D3Y57_13675"/>
<keyword evidence="3 5" id="KW-0560">Oxidoreductase</keyword>
<dbReference type="PROSITE" id="PS00460">
    <property type="entry name" value="GLUTATHIONE_PEROXID_1"/>
    <property type="match status" value="1"/>
</dbReference>
<dbReference type="Proteomes" id="UP000276254">
    <property type="component" value="Chromosome"/>
</dbReference>
<organism evidence="6 7">
    <name type="scientific">Sphingomonas paeninsulae</name>
    <dbReference type="NCBI Taxonomy" id="2319844"/>
    <lineage>
        <taxon>Bacteria</taxon>
        <taxon>Pseudomonadati</taxon>
        <taxon>Pseudomonadota</taxon>
        <taxon>Alphaproteobacteria</taxon>
        <taxon>Sphingomonadales</taxon>
        <taxon>Sphingomonadaceae</taxon>
        <taxon>Sphingomonas</taxon>
    </lineage>
</organism>
<keyword evidence="7" id="KW-1185">Reference proteome</keyword>
<name>A0A494TKD6_SPHPE</name>
<dbReference type="OrthoDB" id="9785502at2"/>
<evidence type="ECO:0000256" key="5">
    <source>
        <dbReference type="RuleBase" id="RU000499"/>
    </source>
</evidence>
<evidence type="ECO:0000256" key="1">
    <source>
        <dbReference type="ARBA" id="ARBA00006926"/>
    </source>
</evidence>
<evidence type="ECO:0000313" key="6">
    <source>
        <dbReference type="EMBL" id="AYJ87994.1"/>
    </source>
</evidence>